<proteinExistence type="inferred from homology"/>
<dbReference type="OrthoDB" id="9792284at2"/>
<dbReference type="InterPro" id="IPR006286">
    <property type="entry name" value="C56_PfpI-like"/>
</dbReference>
<name>A0A4Q0T1D1_9BACT</name>
<evidence type="ECO:0000259" key="2">
    <source>
        <dbReference type="Pfam" id="PF01965"/>
    </source>
</evidence>
<dbReference type="Proteomes" id="UP000289437">
    <property type="component" value="Unassembled WGS sequence"/>
</dbReference>
<accession>A0A4Q0T1D1</accession>
<keyword evidence="4" id="KW-1185">Reference proteome</keyword>
<dbReference type="Gene3D" id="3.40.50.880">
    <property type="match status" value="1"/>
</dbReference>
<comment type="similarity">
    <text evidence="1">Belongs to the peptidase C56 family.</text>
</comment>
<reference evidence="4" key="2">
    <citation type="submission" date="2019-02" db="EMBL/GenBank/DDBJ databases">
        <title>Granulicella sibirica sp. nov., a psychrotolerant acidobacterium isolated from an organic soil layer in forested tundra, West Siberia.</title>
        <authorList>
            <person name="Oshkin I.Y."/>
            <person name="Kulichevskaya I.S."/>
            <person name="Rijpstra W.I.C."/>
            <person name="Sinninghe Damste J.S."/>
            <person name="Rakitin A.L."/>
            <person name="Ravin N.V."/>
            <person name="Dedysh S.N."/>
        </authorList>
    </citation>
    <scope>NUCLEOTIDE SEQUENCE [LARGE SCALE GENOMIC DNA]</scope>
    <source>
        <strain evidence="4">AF10</strain>
    </source>
</reference>
<dbReference type="EMBL" id="RDSM01000002">
    <property type="protein sequence ID" value="RXH56160.1"/>
    <property type="molecule type" value="Genomic_DNA"/>
</dbReference>
<comment type="caution">
    <text evidence="3">The sequence shown here is derived from an EMBL/GenBank/DDBJ whole genome shotgun (WGS) entry which is preliminary data.</text>
</comment>
<dbReference type="CDD" id="cd03134">
    <property type="entry name" value="GATase1_PfpI_like"/>
    <property type="match status" value="1"/>
</dbReference>
<evidence type="ECO:0000256" key="1">
    <source>
        <dbReference type="ARBA" id="ARBA00008542"/>
    </source>
</evidence>
<protein>
    <submittedName>
        <fullName evidence="3">ThiJ/PfpI family protein</fullName>
    </submittedName>
</protein>
<dbReference type="NCBIfam" id="TIGR01382">
    <property type="entry name" value="PfpI"/>
    <property type="match status" value="1"/>
</dbReference>
<dbReference type="PANTHER" id="PTHR42733:SF12">
    <property type="entry name" value="PROTEINASE"/>
    <property type="match status" value="1"/>
</dbReference>
<gene>
    <name evidence="3" type="ORF">GRAN_3017</name>
</gene>
<dbReference type="SUPFAM" id="SSF52317">
    <property type="entry name" value="Class I glutamine amidotransferase-like"/>
    <property type="match status" value="1"/>
</dbReference>
<reference evidence="3 4" key="1">
    <citation type="submission" date="2018-11" db="EMBL/GenBank/DDBJ databases">
        <authorList>
            <person name="Mardanov A.V."/>
            <person name="Ravin N.V."/>
            <person name="Dedysh S.N."/>
        </authorList>
    </citation>
    <scope>NUCLEOTIDE SEQUENCE [LARGE SCALE GENOMIC DNA]</scope>
    <source>
        <strain evidence="3 4">AF10</strain>
    </source>
</reference>
<dbReference type="Pfam" id="PF01965">
    <property type="entry name" value="DJ-1_PfpI"/>
    <property type="match status" value="1"/>
</dbReference>
<evidence type="ECO:0000313" key="4">
    <source>
        <dbReference type="Proteomes" id="UP000289437"/>
    </source>
</evidence>
<dbReference type="RefSeq" id="WP_161570979.1">
    <property type="nucleotide sequence ID" value="NZ_RDSM01000002.1"/>
</dbReference>
<evidence type="ECO:0000313" key="3">
    <source>
        <dbReference type="EMBL" id="RXH56160.1"/>
    </source>
</evidence>
<sequence>MANNPSILQALLSTESSAALPRISAAQLLNAPENKALKELWTEAPTHPGEFAGKKIAVISTDGVEEIELTTVLHHFRSRGASVDLIAPKKPSYPNYLGLQIPEQRATHIVTIHYIETAGWIAFDKTLDQVSVSDYDAFIIPGGSWNPDTLRADSKVTGIISAAAKAGKIVAAICHGPWVLSDAGVLKGKRATAWWSTRPDLENAGATYVDEPVVVDGNVVTSRAPIDLAPLLMP</sequence>
<dbReference type="InterPro" id="IPR002818">
    <property type="entry name" value="DJ-1/PfpI"/>
</dbReference>
<dbReference type="AlphaFoldDB" id="A0A4Q0T1D1"/>
<organism evidence="3 4">
    <name type="scientific">Granulicella sibirica</name>
    <dbReference type="NCBI Taxonomy" id="2479048"/>
    <lineage>
        <taxon>Bacteria</taxon>
        <taxon>Pseudomonadati</taxon>
        <taxon>Acidobacteriota</taxon>
        <taxon>Terriglobia</taxon>
        <taxon>Terriglobales</taxon>
        <taxon>Acidobacteriaceae</taxon>
        <taxon>Granulicella</taxon>
    </lineage>
</organism>
<dbReference type="InterPro" id="IPR029062">
    <property type="entry name" value="Class_I_gatase-like"/>
</dbReference>
<dbReference type="PROSITE" id="PS51276">
    <property type="entry name" value="PEPTIDASE_C56_PFPI"/>
    <property type="match status" value="1"/>
</dbReference>
<dbReference type="PANTHER" id="PTHR42733">
    <property type="entry name" value="DJ-1 PROTEIN"/>
    <property type="match status" value="1"/>
</dbReference>
<feature type="domain" description="DJ-1/PfpI" evidence="2">
    <location>
        <begin position="54"/>
        <end position="228"/>
    </location>
</feature>